<sequence>MNPWLRTPKRTFFLGSQLLKPAKIREQKLTTLSIIDVVCLYSQVIIFAVLLTPKDYFSGLNAAFCQTFTQFKPIGKDC</sequence>
<dbReference type="KEGG" id="csg:Cylst_3666"/>
<keyword evidence="3" id="KW-1185">Reference proteome</keyword>
<protein>
    <submittedName>
        <fullName evidence="2">Uncharacterized protein</fullName>
    </submittedName>
</protein>
<keyword evidence="1" id="KW-0812">Transmembrane</keyword>
<evidence type="ECO:0000313" key="3">
    <source>
        <dbReference type="Proteomes" id="UP000010475"/>
    </source>
</evidence>
<feature type="transmembrane region" description="Helical" evidence="1">
    <location>
        <begin position="29"/>
        <end position="51"/>
    </location>
</feature>
<evidence type="ECO:0000313" key="2">
    <source>
        <dbReference type="EMBL" id="AFZ25790.1"/>
    </source>
</evidence>
<reference evidence="2 3" key="1">
    <citation type="submission" date="2012-06" db="EMBL/GenBank/DDBJ databases">
        <title>Finished chromosome of genome of Cylindrospermum stagnale PCC 7417.</title>
        <authorList>
            <consortium name="US DOE Joint Genome Institute"/>
            <person name="Gugger M."/>
            <person name="Coursin T."/>
            <person name="Rippka R."/>
            <person name="Tandeau De Marsac N."/>
            <person name="Huntemann M."/>
            <person name="Wei C.-L."/>
            <person name="Han J."/>
            <person name="Detter J.C."/>
            <person name="Han C."/>
            <person name="Tapia R."/>
            <person name="Chen A."/>
            <person name="Kyrpides N."/>
            <person name="Mavromatis K."/>
            <person name="Markowitz V."/>
            <person name="Szeto E."/>
            <person name="Ivanova N."/>
            <person name="Pagani I."/>
            <person name="Pati A."/>
            <person name="Goodwin L."/>
            <person name="Nordberg H.P."/>
            <person name="Cantor M.N."/>
            <person name="Hua S.X."/>
            <person name="Woyke T."/>
            <person name="Kerfeld C.A."/>
        </authorList>
    </citation>
    <scope>NUCLEOTIDE SEQUENCE [LARGE SCALE GENOMIC DNA]</scope>
    <source>
        <strain evidence="2 3">PCC 7417</strain>
    </source>
</reference>
<dbReference type="STRING" id="56107.Cylst_3666"/>
<keyword evidence="1" id="KW-0472">Membrane</keyword>
<organism evidence="2 3">
    <name type="scientific">Cylindrospermum stagnale PCC 7417</name>
    <dbReference type="NCBI Taxonomy" id="56107"/>
    <lineage>
        <taxon>Bacteria</taxon>
        <taxon>Bacillati</taxon>
        <taxon>Cyanobacteriota</taxon>
        <taxon>Cyanophyceae</taxon>
        <taxon>Nostocales</taxon>
        <taxon>Nostocaceae</taxon>
        <taxon>Cylindrospermum</taxon>
    </lineage>
</organism>
<dbReference type="EMBL" id="CP003642">
    <property type="protein sequence ID" value="AFZ25790.1"/>
    <property type="molecule type" value="Genomic_DNA"/>
</dbReference>
<dbReference type="HOGENOM" id="CLU_2616110_0_0_3"/>
<accession>K9WZJ6</accession>
<name>K9WZJ6_9NOST</name>
<evidence type="ECO:0000256" key="1">
    <source>
        <dbReference type="SAM" id="Phobius"/>
    </source>
</evidence>
<dbReference type="Proteomes" id="UP000010475">
    <property type="component" value="Chromosome"/>
</dbReference>
<dbReference type="AlphaFoldDB" id="K9WZJ6"/>
<proteinExistence type="predicted"/>
<keyword evidence="1" id="KW-1133">Transmembrane helix</keyword>
<gene>
    <name evidence="2" type="ORF">Cylst_3666</name>
</gene>